<comment type="similarity">
    <text evidence="1 2">Belongs to the metallophosphoesterase superfamily. YfcE family.</text>
</comment>
<dbReference type="NCBIfam" id="TIGR00040">
    <property type="entry name" value="yfcE"/>
    <property type="match status" value="1"/>
</dbReference>
<evidence type="ECO:0000256" key="2">
    <source>
        <dbReference type="RuleBase" id="RU362039"/>
    </source>
</evidence>
<dbReference type="OrthoDB" id="9785951at2"/>
<dbReference type="SUPFAM" id="SSF56300">
    <property type="entry name" value="Metallo-dependent phosphatases"/>
    <property type="match status" value="1"/>
</dbReference>
<comment type="cofactor">
    <cofactor evidence="2">
        <name>a divalent metal cation</name>
        <dbReference type="ChEBI" id="CHEBI:60240"/>
    </cofactor>
</comment>
<dbReference type="GO" id="GO:0046872">
    <property type="term" value="F:metal ion binding"/>
    <property type="evidence" value="ECO:0007669"/>
    <property type="project" value="UniProtKB-KW"/>
</dbReference>
<gene>
    <name evidence="4" type="ORF">EV695_3750</name>
</gene>
<dbReference type="Pfam" id="PF12850">
    <property type="entry name" value="Metallophos_2"/>
    <property type="match status" value="1"/>
</dbReference>
<accession>A0A4R1ESW3</accession>
<evidence type="ECO:0000259" key="3">
    <source>
        <dbReference type="Pfam" id="PF12850"/>
    </source>
</evidence>
<name>A0A4R1ESW3_9GAMM</name>
<dbReference type="AlphaFoldDB" id="A0A4R1ESW3"/>
<dbReference type="InterPro" id="IPR053193">
    <property type="entry name" value="MetalloPDE_YfcE-like"/>
</dbReference>
<evidence type="ECO:0000313" key="4">
    <source>
        <dbReference type="EMBL" id="TCJ83012.1"/>
    </source>
</evidence>
<feature type="domain" description="Calcineurin-like phosphoesterase" evidence="3">
    <location>
        <begin position="8"/>
        <end position="156"/>
    </location>
</feature>
<protein>
    <recommendedName>
        <fullName evidence="2">Phosphoesterase</fullName>
        <ecNumber evidence="2">3.1.4.-</ecNumber>
    </recommendedName>
</protein>
<dbReference type="InterPro" id="IPR000979">
    <property type="entry name" value="Phosphodiesterase_MJ0936/Vps29"/>
</dbReference>
<evidence type="ECO:0000256" key="1">
    <source>
        <dbReference type="ARBA" id="ARBA00008950"/>
    </source>
</evidence>
<dbReference type="InterPro" id="IPR029052">
    <property type="entry name" value="Metallo-depent_PP-like"/>
</dbReference>
<dbReference type="GO" id="GO:0016787">
    <property type="term" value="F:hydrolase activity"/>
    <property type="evidence" value="ECO:0007669"/>
    <property type="project" value="UniProtKB-UniRule"/>
</dbReference>
<dbReference type="EC" id="3.1.4.-" evidence="2"/>
<evidence type="ECO:0000313" key="5">
    <source>
        <dbReference type="Proteomes" id="UP000294887"/>
    </source>
</evidence>
<dbReference type="EMBL" id="SMFQ01000005">
    <property type="protein sequence ID" value="TCJ83012.1"/>
    <property type="molecule type" value="Genomic_DNA"/>
</dbReference>
<dbReference type="PANTHER" id="PTHR43165">
    <property type="entry name" value="METALLOPHOSPHOESTERASE"/>
    <property type="match status" value="1"/>
</dbReference>
<proteinExistence type="inferred from homology"/>
<organism evidence="4 5">
    <name type="scientific">Cocleimonas flava</name>
    <dbReference type="NCBI Taxonomy" id="634765"/>
    <lineage>
        <taxon>Bacteria</taxon>
        <taxon>Pseudomonadati</taxon>
        <taxon>Pseudomonadota</taxon>
        <taxon>Gammaproteobacteria</taxon>
        <taxon>Thiotrichales</taxon>
        <taxon>Thiotrichaceae</taxon>
        <taxon>Cocleimonas</taxon>
    </lineage>
</organism>
<keyword evidence="2" id="KW-0479">Metal-binding</keyword>
<dbReference type="Proteomes" id="UP000294887">
    <property type="component" value="Unassembled WGS sequence"/>
</dbReference>
<dbReference type="Gene3D" id="3.60.21.10">
    <property type="match status" value="1"/>
</dbReference>
<sequence>MISQNITKVAVVSDTHSHLDPRIADIVRECDIAVHAGDICGAEVLEAMQPKSGKVVAVTGNNDPYCHPNGSDLPAILSFTVAGETITVEHGHKHGAHKPSHDSLRYMHSDAKVIIYGHTHKQVIDKDATPWVINPGAAGQTRTHGGPSCLVLECETGKEWQIKTYRFSEV</sequence>
<dbReference type="PANTHER" id="PTHR43165:SF1">
    <property type="entry name" value="PHOSPHODIESTERASE MJ0936"/>
    <property type="match status" value="1"/>
</dbReference>
<dbReference type="RefSeq" id="WP_131907505.1">
    <property type="nucleotide sequence ID" value="NZ_BAAAFU010000007.1"/>
</dbReference>
<reference evidence="4 5" key="1">
    <citation type="submission" date="2019-03" db="EMBL/GenBank/DDBJ databases">
        <title>Genomic Encyclopedia of Type Strains, Phase IV (KMG-IV): sequencing the most valuable type-strain genomes for metagenomic binning, comparative biology and taxonomic classification.</title>
        <authorList>
            <person name="Goeker M."/>
        </authorList>
    </citation>
    <scope>NUCLEOTIDE SEQUENCE [LARGE SCALE GENOMIC DNA]</scope>
    <source>
        <strain evidence="4 5">DSM 24830</strain>
    </source>
</reference>
<dbReference type="InterPro" id="IPR024654">
    <property type="entry name" value="Calcineurin-like_PHP_lpxH"/>
</dbReference>
<comment type="caution">
    <text evidence="4">The sequence shown here is derived from an EMBL/GenBank/DDBJ whole genome shotgun (WGS) entry which is preliminary data.</text>
</comment>
<keyword evidence="5" id="KW-1185">Reference proteome</keyword>